<proteinExistence type="predicted"/>
<organism evidence="1 2">
    <name type="scientific">Methylobacillus rhizosphaerae</name>
    <dbReference type="NCBI Taxonomy" id="551994"/>
    <lineage>
        <taxon>Bacteria</taxon>
        <taxon>Pseudomonadati</taxon>
        <taxon>Pseudomonadota</taxon>
        <taxon>Betaproteobacteria</taxon>
        <taxon>Nitrosomonadales</taxon>
        <taxon>Methylophilaceae</taxon>
        <taxon>Methylobacillus</taxon>
    </lineage>
</organism>
<name>A0A238ZQ61_9PROT</name>
<dbReference type="Proteomes" id="UP000198305">
    <property type="component" value="Unassembled WGS sequence"/>
</dbReference>
<keyword evidence="2" id="KW-1185">Reference proteome</keyword>
<dbReference type="EMBL" id="FZOA01000005">
    <property type="protein sequence ID" value="SNR85470.1"/>
    <property type="molecule type" value="Genomic_DNA"/>
</dbReference>
<accession>A0A238ZQ61</accession>
<evidence type="ECO:0000313" key="2">
    <source>
        <dbReference type="Proteomes" id="UP000198305"/>
    </source>
</evidence>
<evidence type="ECO:0000313" key="1">
    <source>
        <dbReference type="EMBL" id="SNR85470.1"/>
    </source>
</evidence>
<protein>
    <submittedName>
        <fullName evidence="1">Uncharacterized protein</fullName>
    </submittedName>
</protein>
<dbReference type="AlphaFoldDB" id="A0A238ZQ61"/>
<gene>
    <name evidence="1" type="ORF">SAMN05192560_1438</name>
</gene>
<sequence length="49" mass="5403">MSEKEYNQLIATDDSMKVHEVDDLVIALRAAGTPFTDDIIQSAIDEGVH</sequence>
<dbReference type="RefSeq" id="WP_179212103.1">
    <property type="nucleotide sequence ID" value="NZ_FZOA01000005.1"/>
</dbReference>
<reference evidence="2" key="1">
    <citation type="submission" date="2017-06" db="EMBL/GenBank/DDBJ databases">
        <authorList>
            <person name="Varghese N."/>
            <person name="Submissions S."/>
        </authorList>
    </citation>
    <scope>NUCLEOTIDE SEQUENCE [LARGE SCALE GENOMIC DNA]</scope>
    <source>
        <strain evidence="2">Ca-68</strain>
    </source>
</reference>